<feature type="domain" description="tRNA (guanine(10)-N(2))-methyltransferase TRMT11 N-terminal" evidence="17">
    <location>
        <begin position="66"/>
        <end position="237"/>
    </location>
</feature>
<evidence type="ECO:0000256" key="6">
    <source>
        <dbReference type="ARBA" id="ARBA00022691"/>
    </source>
</evidence>
<accession>A0AAV7JLS2</accession>
<dbReference type="Pfam" id="PF01170">
    <property type="entry name" value="UPF0020"/>
    <property type="match status" value="1"/>
</dbReference>
<dbReference type="InterPro" id="IPR000241">
    <property type="entry name" value="RlmKL-like_Mtase"/>
</dbReference>
<dbReference type="PIRSF" id="PIRSF017259">
    <property type="entry name" value="tRNA_mtfrase_TRM11"/>
    <property type="match status" value="1"/>
</dbReference>
<dbReference type="InterPro" id="IPR002052">
    <property type="entry name" value="DNA_methylase_N6_adenine_CS"/>
</dbReference>
<comment type="catalytic activity">
    <reaction evidence="9">
        <text>guanosine(10) in tRNA + S-adenosyl-L-methionine = N(2)-methylguanosine(10) in tRNA + S-adenosyl-L-homocysteine + H(+)</text>
        <dbReference type="Rhea" id="RHEA:43128"/>
        <dbReference type="Rhea" id="RHEA-COMP:10355"/>
        <dbReference type="Rhea" id="RHEA-COMP:10357"/>
        <dbReference type="ChEBI" id="CHEBI:15378"/>
        <dbReference type="ChEBI" id="CHEBI:57856"/>
        <dbReference type="ChEBI" id="CHEBI:59789"/>
        <dbReference type="ChEBI" id="CHEBI:74269"/>
        <dbReference type="ChEBI" id="CHEBI:74481"/>
        <dbReference type="EC" id="2.1.1.214"/>
    </reaction>
    <physiologicalReaction direction="left-to-right" evidence="9">
        <dbReference type="Rhea" id="RHEA:43129"/>
    </physiologicalReaction>
</comment>
<proteinExistence type="inferred from homology"/>
<dbReference type="EC" id="2.1.1.214" evidence="12"/>
<keyword evidence="5 15" id="KW-0808">Transferase</keyword>
<keyword evidence="7 15" id="KW-0819">tRNA processing</keyword>
<gene>
    <name evidence="18" type="ORF">LOD99_6491</name>
</gene>
<dbReference type="GO" id="GO:0008033">
    <property type="term" value="P:tRNA processing"/>
    <property type="evidence" value="ECO:0007669"/>
    <property type="project" value="UniProtKB-UniRule"/>
</dbReference>
<dbReference type="Pfam" id="PF25904">
    <property type="entry name" value="Tmrp11_N"/>
    <property type="match status" value="1"/>
</dbReference>
<evidence type="ECO:0000256" key="8">
    <source>
        <dbReference type="ARBA" id="ARBA00022884"/>
    </source>
</evidence>
<dbReference type="InterPro" id="IPR059073">
    <property type="entry name" value="TRMT11_N"/>
</dbReference>
<organism evidence="18 19">
    <name type="scientific">Oopsacas minuta</name>
    <dbReference type="NCBI Taxonomy" id="111878"/>
    <lineage>
        <taxon>Eukaryota</taxon>
        <taxon>Metazoa</taxon>
        <taxon>Porifera</taxon>
        <taxon>Hexactinellida</taxon>
        <taxon>Hexasterophora</taxon>
        <taxon>Lyssacinosida</taxon>
        <taxon>Leucopsacidae</taxon>
        <taxon>Oopsacas</taxon>
    </lineage>
</organism>
<evidence type="ECO:0000313" key="18">
    <source>
        <dbReference type="EMBL" id="KAI6649701.1"/>
    </source>
</evidence>
<comment type="similarity">
    <text evidence="15">Belongs to the class I-like SAM-binding methyltransferase superfamily. TRM11 methyltransferase family.</text>
</comment>
<evidence type="ECO:0000256" key="4">
    <source>
        <dbReference type="ARBA" id="ARBA00022603"/>
    </source>
</evidence>
<comment type="subcellular location">
    <subcellularLocation>
        <location evidence="1">Cytoplasm</location>
    </subcellularLocation>
</comment>
<evidence type="ECO:0000256" key="13">
    <source>
        <dbReference type="ARBA" id="ARBA00067484"/>
    </source>
</evidence>
<dbReference type="Proteomes" id="UP001165289">
    <property type="component" value="Unassembled WGS sequence"/>
</dbReference>
<evidence type="ECO:0000256" key="1">
    <source>
        <dbReference type="ARBA" id="ARBA00004496"/>
    </source>
</evidence>
<dbReference type="InterPro" id="IPR029063">
    <property type="entry name" value="SAM-dependent_MTases_sf"/>
</dbReference>
<evidence type="ECO:0000256" key="9">
    <source>
        <dbReference type="ARBA" id="ARBA00050985"/>
    </source>
</evidence>
<dbReference type="GO" id="GO:0005737">
    <property type="term" value="C:cytoplasm"/>
    <property type="evidence" value="ECO:0007669"/>
    <property type="project" value="UniProtKB-SubCell"/>
</dbReference>
<dbReference type="GO" id="GO:0160102">
    <property type="term" value="F:tRNA (guanine(10)-N2)-methyltransferase activity"/>
    <property type="evidence" value="ECO:0007669"/>
    <property type="project" value="UniProtKB-EC"/>
</dbReference>
<keyword evidence="8 15" id="KW-0694">RNA-binding</keyword>
<evidence type="ECO:0000256" key="12">
    <source>
        <dbReference type="ARBA" id="ARBA00066937"/>
    </source>
</evidence>
<comment type="caution">
    <text evidence="18">The sequence shown here is derived from an EMBL/GenBank/DDBJ whole genome shotgun (WGS) entry which is preliminary data.</text>
</comment>
<keyword evidence="3 15" id="KW-0820">tRNA-binding</keyword>
<keyword evidence="4 15" id="KW-0489">Methyltransferase</keyword>
<reference evidence="18 19" key="1">
    <citation type="journal article" date="2023" name="BMC Biol.">
        <title>The compact genome of the sponge Oopsacas minuta (Hexactinellida) is lacking key metazoan core genes.</title>
        <authorList>
            <person name="Santini S."/>
            <person name="Schenkelaars Q."/>
            <person name="Jourda C."/>
            <person name="Duchesne M."/>
            <person name="Belahbib H."/>
            <person name="Rocher C."/>
            <person name="Selva M."/>
            <person name="Riesgo A."/>
            <person name="Vervoort M."/>
            <person name="Leys S.P."/>
            <person name="Kodjabachian L."/>
            <person name="Le Bivic A."/>
            <person name="Borchiellini C."/>
            <person name="Claverie J.M."/>
            <person name="Renard E."/>
        </authorList>
    </citation>
    <scope>NUCLEOTIDE SEQUENCE [LARGE SCALE GENOMIC DNA]</scope>
    <source>
        <strain evidence="18">SPO-2</strain>
    </source>
</reference>
<dbReference type="Gene3D" id="3.40.50.150">
    <property type="entry name" value="Vaccinia Virus protein VP39"/>
    <property type="match status" value="1"/>
</dbReference>
<dbReference type="GO" id="GO:0032259">
    <property type="term" value="P:methylation"/>
    <property type="evidence" value="ECO:0007669"/>
    <property type="project" value="UniProtKB-UniRule"/>
</dbReference>
<dbReference type="GO" id="GO:0043527">
    <property type="term" value="C:tRNA methyltransferase complex"/>
    <property type="evidence" value="ECO:0007669"/>
    <property type="project" value="UniProtKB-ARBA"/>
</dbReference>
<evidence type="ECO:0000256" key="15">
    <source>
        <dbReference type="PROSITE-ProRule" id="PRU00959"/>
    </source>
</evidence>
<dbReference type="PROSITE" id="PS00092">
    <property type="entry name" value="N6_MTASE"/>
    <property type="match status" value="1"/>
</dbReference>
<evidence type="ECO:0000256" key="14">
    <source>
        <dbReference type="ARBA" id="ARBA00075308"/>
    </source>
</evidence>
<evidence type="ECO:0000256" key="2">
    <source>
        <dbReference type="ARBA" id="ARBA00022490"/>
    </source>
</evidence>
<evidence type="ECO:0000256" key="7">
    <source>
        <dbReference type="ARBA" id="ARBA00022694"/>
    </source>
</evidence>
<dbReference type="PRINTS" id="PR00507">
    <property type="entry name" value="N12N6MTFRASE"/>
</dbReference>
<dbReference type="AlphaFoldDB" id="A0AAV7JLS2"/>
<keyword evidence="6 15" id="KW-0949">S-adenosyl-L-methionine</keyword>
<protein>
    <recommendedName>
        <fullName evidence="13">tRNA (guanine(10)-N(2))-methyltransferase TRMT11</fullName>
        <ecNumber evidence="12">2.1.1.214</ecNumber>
    </recommendedName>
    <alternativeName>
        <fullName evidence="14">tRNA methyltransferase 11 homolog</fullName>
    </alternativeName>
</protein>
<evidence type="ECO:0000259" key="16">
    <source>
        <dbReference type="Pfam" id="PF01170"/>
    </source>
</evidence>
<name>A0AAV7JLS2_9METZ</name>
<dbReference type="PANTHER" id="PTHR13370">
    <property type="entry name" value="RNA METHYLASE-RELATED"/>
    <property type="match status" value="1"/>
</dbReference>
<evidence type="ECO:0000256" key="5">
    <source>
        <dbReference type="ARBA" id="ARBA00022679"/>
    </source>
</evidence>
<dbReference type="GO" id="GO:0000049">
    <property type="term" value="F:tRNA binding"/>
    <property type="evidence" value="ECO:0007669"/>
    <property type="project" value="UniProtKB-UniRule"/>
</dbReference>
<dbReference type="InterPro" id="IPR016691">
    <property type="entry name" value="TRMT11"/>
</dbReference>
<keyword evidence="2" id="KW-0963">Cytoplasm</keyword>
<dbReference type="PANTHER" id="PTHR13370:SF3">
    <property type="entry name" value="TRNA (GUANINE(10)-N2)-METHYLTRANSFERASE HOMOLOG"/>
    <property type="match status" value="1"/>
</dbReference>
<comment type="function">
    <text evidence="10">Catalytic subunit of the TRMT11-TRM112 methyltransferase complex, that specifically mediates the S-adenosyl-L-methionine-dependent N(2)-methylation of guanosine nucleotide at position 10 (m2G10) in tRNAs. This is one of the major tRNA (guanine-N(2))-methyltransferases.</text>
</comment>
<comment type="subunit">
    <text evidence="11">Part of the heterodimeric TRMT11-TRM112 methyltransferase complex; this complex forms an active tRNA methyltransferase, where TRMT112 acts as an activator of the catalytic subunit TRMT11.</text>
</comment>
<dbReference type="PROSITE" id="PS51627">
    <property type="entry name" value="SAM_MT_TRM11"/>
    <property type="match status" value="1"/>
</dbReference>
<dbReference type="EMBL" id="JAKMXF010000318">
    <property type="protein sequence ID" value="KAI6649701.1"/>
    <property type="molecule type" value="Genomic_DNA"/>
</dbReference>
<feature type="domain" description="Ribosomal RNA large subunit methyltransferase K/L-like methyltransferase" evidence="16">
    <location>
        <begin position="247"/>
        <end position="376"/>
    </location>
</feature>
<evidence type="ECO:0000256" key="10">
    <source>
        <dbReference type="ARBA" id="ARBA00056270"/>
    </source>
</evidence>
<evidence type="ECO:0000259" key="17">
    <source>
        <dbReference type="Pfam" id="PF25904"/>
    </source>
</evidence>
<evidence type="ECO:0000256" key="3">
    <source>
        <dbReference type="ARBA" id="ARBA00022555"/>
    </source>
</evidence>
<sequence length="523" mass="59155">MNFIRAALSVYRPTRELPAISFLFRTFMAQRIQLTQTSPLAKREVSAEVNISNNITTELPFSGKVLLVFAHTDIDCKLQELQALTNLLDLKIQFQNDTFSKKGAYLLTEMVSRETALKLSRRSISIRHIIEVWYIADSYEDLIADINSHLNPELRSYLSGNKYSYAIRVSAFAKKLPQDYSLSIINKLEVLQCGGKVNLTEPELLIQVIEDYGNNPKLAPAKPYRIYIGCLISEGQRKLLAHYSLEKRYFIGNTSLDPEICFLMGNLAKVKRGDVVFDPFVGTGSALVSCAHLGAYVMGSDIDRKILHGWSKCTRSGQVKRFPDECLRKNLEKYGLEGYYLDLLAADAGKSVWRDEFKCDAILTDPPYGIREGAKKLRKKEKEAPSIDTDEVKKYSKDFYKFHQYSLADLYLDLFRFSAQHLVPGGRLVFCFPCMIGDEANLQALLSCAPPSLRYITQCSQIFGGNAIRFIVCMEKVLSDNELGQEPAGKLVSKIDKVSLEKAEKMNTFRTKYFSPNTTINST</sequence>
<keyword evidence="19" id="KW-1185">Reference proteome</keyword>
<dbReference type="SUPFAM" id="SSF53335">
    <property type="entry name" value="S-adenosyl-L-methionine-dependent methyltransferases"/>
    <property type="match status" value="1"/>
</dbReference>
<evidence type="ECO:0000313" key="19">
    <source>
        <dbReference type="Proteomes" id="UP001165289"/>
    </source>
</evidence>
<evidence type="ECO:0000256" key="11">
    <source>
        <dbReference type="ARBA" id="ARBA00065434"/>
    </source>
</evidence>